<reference evidence="2" key="1">
    <citation type="submission" date="2022-06" db="EMBL/GenBank/DDBJ databases">
        <title>Draft genome sequence of Streptomyces sp. RB6PN25 isolated from peat swamp forest in Thailand.</title>
        <authorList>
            <person name="Duangmal K."/>
            <person name="Klaysubun C."/>
        </authorList>
    </citation>
    <scope>NUCLEOTIDE SEQUENCE</scope>
    <source>
        <strain evidence="2">RB6PN25</strain>
    </source>
</reference>
<protein>
    <submittedName>
        <fullName evidence="2">DUF4118 domain-containing protein</fullName>
    </submittedName>
</protein>
<gene>
    <name evidence="2" type="ORF">NGB36_16585</name>
</gene>
<dbReference type="Proteomes" id="UP001057702">
    <property type="component" value="Unassembled WGS sequence"/>
</dbReference>
<feature type="transmembrane region" description="Helical" evidence="1">
    <location>
        <begin position="72"/>
        <end position="91"/>
    </location>
</feature>
<proteinExistence type="predicted"/>
<comment type="caution">
    <text evidence="2">The sequence shown here is derived from an EMBL/GenBank/DDBJ whole genome shotgun (WGS) entry which is preliminary data.</text>
</comment>
<keyword evidence="1" id="KW-0472">Membrane</keyword>
<accession>A0ABT1PX14</accession>
<sequence>MAAAFLVCLLVVTRNREHLWFSLTAFAVLAAVAAGQTRLRFAPAVAGVCWLFFDGFIVHHAGDLAWGQTDRLSLAILLSVAMASGGSAALVRALRRPRRGAAPDCFPVRETSATHENS</sequence>
<evidence type="ECO:0000313" key="3">
    <source>
        <dbReference type="Proteomes" id="UP001057702"/>
    </source>
</evidence>
<evidence type="ECO:0000256" key="1">
    <source>
        <dbReference type="SAM" id="Phobius"/>
    </source>
</evidence>
<keyword evidence="1" id="KW-1133">Transmembrane helix</keyword>
<dbReference type="EMBL" id="JANFNG010000011">
    <property type="protein sequence ID" value="MCQ4082179.1"/>
    <property type="molecule type" value="Genomic_DNA"/>
</dbReference>
<dbReference type="RefSeq" id="WP_255921079.1">
    <property type="nucleotide sequence ID" value="NZ_JANFNG010000011.1"/>
</dbReference>
<keyword evidence="1" id="KW-0812">Transmembrane</keyword>
<organism evidence="2 3">
    <name type="scientific">Streptomyces humicola</name>
    <dbReference type="NCBI Taxonomy" id="2953240"/>
    <lineage>
        <taxon>Bacteria</taxon>
        <taxon>Bacillati</taxon>
        <taxon>Actinomycetota</taxon>
        <taxon>Actinomycetes</taxon>
        <taxon>Kitasatosporales</taxon>
        <taxon>Streptomycetaceae</taxon>
        <taxon>Streptomyces</taxon>
    </lineage>
</organism>
<name>A0ABT1PX14_9ACTN</name>
<keyword evidence="3" id="KW-1185">Reference proteome</keyword>
<evidence type="ECO:0000313" key="2">
    <source>
        <dbReference type="EMBL" id="MCQ4082179.1"/>
    </source>
</evidence>